<proteinExistence type="predicted"/>
<keyword evidence="1" id="KW-1133">Transmembrane helix</keyword>
<protein>
    <submittedName>
        <fullName evidence="2">Uncharacterized protein</fullName>
    </submittedName>
</protein>
<organism evidence="2 3">
    <name type="scientific">Rarobacter faecitabidus</name>
    <dbReference type="NCBI Taxonomy" id="13243"/>
    <lineage>
        <taxon>Bacteria</taxon>
        <taxon>Bacillati</taxon>
        <taxon>Actinomycetota</taxon>
        <taxon>Actinomycetes</taxon>
        <taxon>Micrococcales</taxon>
        <taxon>Rarobacteraceae</taxon>
        <taxon>Rarobacter</taxon>
    </lineage>
</organism>
<feature type="transmembrane region" description="Helical" evidence="1">
    <location>
        <begin position="34"/>
        <end position="52"/>
    </location>
</feature>
<evidence type="ECO:0000256" key="1">
    <source>
        <dbReference type="SAM" id="Phobius"/>
    </source>
</evidence>
<dbReference type="AlphaFoldDB" id="A0A542ZDY7"/>
<comment type="caution">
    <text evidence="2">The sequence shown here is derived from an EMBL/GenBank/DDBJ whole genome shotgun (WGS) entry which is preliminary data.</text>
</comment>
<evidence type="ECO:0000313" key="2">
    <source>
        <dbReference type="EMBL" id="TQL58538.1"/>
    </source>
</evidence>
<dbReference type="EMBL" id="VFOS01000003">
    <property type="protein sequence ID" value="TQL58538.1"/>
    <property type="molecule type" value="Genomic_DNA"/>
</dbReference>
<name>A0A542ZDY7_RARFA</name>
<evidence type="ECO:0000313" key="3">
    <source>
        <dbReference type="Proteomes" id="UP000315389"/>
    </source>
</evidence>
<keyword evidence="1" id="KW-0812">Transmembrane</keyword>
<gene>
    <name evidence="2" type="ORF">FB461_1953</name>
</gene>
<sequence>MHSLITTVLDLLGAVLIVIALALAAGAWWTPAGVFVAGVGLVAVSWLVDLPRRRSARKRARR</sequence>
<keyword evidence="3" id="KW-1185">Reference proteome</keyword>
<accession>A0A542ZDY7</accession>
<dbReference type="Proteomes" id="UP000315389">
    <property type="component" value="Unassembled WGS sequence"/>
</dbReference>
<reference evidence="2 3" key="1">
    <citation type="submission" date="2019-06" db="EMBL/GenBank/DDBJ databases">
        <title>Sequencing the genomes of 1000 actinobacteria strains.</title>
        <authorList>
            <person name="Klenk H.-P."/>
        </authorList>
    </citation>
    <scope>NUCLEOTIDE SEQUENCE [LARGE SCALE GENOMIC DNA]</scope>
    <source>
        <strain evidence="2 3">DSM 4813</strain>
    </source>
</reference>
<keyword evidence="1" id="KW-0472">Membrane</keyword>